<reference evidence="2 3" key="1">
    <citation type="journal article" date="2019" name="Nat. Ecol. Evol.">
        <title>Megaphylogeny resolves global patterns of mushroom evolution.</title>
        <authorList>
            <person name="Varga T."/>
            <person name="Krizsan K."/>
            <person name="Foldi C."/>
            <person name="Dima B."/>
            <person name="Sanchez-Garcia M."/>
            <person name="Sanchez-Ramirez S."/>
            <person name="Szollosi G.J."/>
            <person name="Szarkandi J.G."/>
            <person name="Papp V."/>
            <person name="Albert L."/>
            <person name="Andreopoulos W."/>
            <person name="Angelini C."/>
            <person name="Antonin V."/>
            <person name="Barry K.W."/>
            <person name="Bougher N.L."/>
            <person name="Buchanan P."/>
            <person name="Buyck B."/>
            <person name="Bense V."/>
            <person name="Catcheside P."/>
            <person name="Chovatia M."/>
            <person name="Cooper J."/>
            <person name="Damon W."/>
            <person name="Desjardin D."/>
            <person name="Finy P."/>
            <person name="Geml J."/>
            <person name="Haridas S."/>
            <person name="Hughes K."/>
            <person name="Justo A."/>
            <person name="Karasinski D."/>
            <person name="Kautmanova I."/>
            <person name="Kiss B."/>
            <person name="Kocsube S."/>
            <person name="Kotiranta H."/>
            <person name="LaButti K.M."/>
            <person name="Lechner B.E."/>
            <person name="Liimatainen K."/>
            <person name="Lipzen A."/>
            <person name="Lukacs Z."/>
            <person name="Mihaltcheva S."/>
            <person name="Morgado L.N."/>
            <person name="Niskanen T."/>
            <person name="Noordeloos M.E."/>
            <person name="Ohm R.A."/>
            <person name="Ortiz-Santana B."/>
            <person name="Ovrebo C."/>
            <person name="Racz N."/>
            <person name="Riley R."/>
            <person name="Savchenko A."/>
            <person name="Shiryaev A."/>
            <person name="Soop K."/>
            <person name="Spirin V."/>
            <person name="Szebenyi C."/>
            <person name="Tomsovsky M."/>
            <person name="Tulloss R.E."/>
            <person name="Uehling J."/>
            <person name="Grigoriev I.V."/>
            <person name="Vagvolgyi C."/>
            <person name="Papp T."/>
            <person name="Martin F.M."/>
            <person name="Miettinen O."/>
            <person name="Hibbett D.S."/>
            <person name="Nagy L.G."/>
        </authorList>
    </citation>
    <scope>NUCLEOTIDE SEQUENCE [LARGE SCALE GENOMIC DNA]</scope>
    <source>
        <strain evidence="2 3">HHB13444</strain>
    </source>
</reference>
<evidence type="ECO:0000256" key="1">
    <source>
        <dbReference type="SAM" id="MobiDB-lite"/>
    </source>
</evidence>
<sequence length="106" mass="11637">MACSRPLALQPGGPLVSPPSRRPSLSLPAPQLLWQQLPPRRSISVFHPRPGTPLPAVSSVCRLSASFPPNPLRSPYALTESLLSFALIAFTIEPHFHCTRLLRPIR</sequence>
<organism evidence="2 3">
    <name type="scientific">Polyporus arcularius HHB13444</name>
    <dbReference type="NCBI Taxonomy" id="1314778"/>
    <lineage>
        <taxon>Eukaryota</taxon>
        <taxon>Fungi</taxon>
        <taxon>Dikarya</taxon>
        <taxon>Basidiomycota</taxon>
        <taxon>Agaricomycotina</taxon>
        <taxon>Agaricomycetes</taxon>
        <taxon>Polyporales</taxon>
        <taxon>Polyporaceae</taxon>
        <taxon>Polyporus</taxon>
    </lineage>
</organism>
<accession>A0A5C3PX05</accession>
<dbReference type="EMBL" id="ML210973">
    <property type="protein sequence ID" value="TFK94072.1"/>
    <property type="molecule type" value="Genomic_DNA"/>
</dbReference>
<name>A0A5C3PX05_9APHY</name>
<gene>
    <name evidence="2" type="ORF">K466DRAFT_22669</name>
</gene>
<protein>
    <submittedName>
        <fullName evidence="2">Uncharacterized protein</fullName>
    </submittedName>
</protein>
<dbReference type="InParanoid" id="A0A5C3PX05"/>
<dbReference type="Proteomes" id="UP000308197">
    <property type="component" value="Unassembled WGS sequence"/>
</dbReference>
<keyword evidence="3" id="KW-1185">Reference proteome</keyword>
<dbReference type="AlphaFoldDB" id="A0A5C3PX05"/>
<evidence type="ECO:0000313" key="3">
    <source>
        <dbReference type="Proteomes" id="UP000308197"/>
    </source>
</evidence>
<proteinExistence type="predicted"/>
<evidence type="ECO:0000313" key="2">
    <source>
        <dbReference type="EMBL" id="TFK94072.1"/>
    </source>
</evidence>
<feature type="region of interest" description="Disordered" evidence="1">
    <location>
        <begin position="1"/>
        <end position="24"/>
    </location>
</feature>